<keyword evidence="2" id="KW-0560">Oxidoreductase</keyword>
<comment type="similarity">
    <text evidence="1 2">Belongs to the dTDP-4-dehydrorhamnose reductase family.</text>
</comment>
<dbReference type="InterPro" id="IPR029903">
    <property type="entry name" value="RmlD-like-bd"/>
</dbReference>
<dbReference type="Pfam" id="PF04321">
    <property type="entry name" value="RmlD_sub_bind"/>
    <property type="match status" value="1"/>
</dbReference>
<dbReference type="SUPFAM" id="SSF51735">
    <property type="entry name" value="NAD(P)-binding Rossmann-fold domains"/>
    <property type="match status" value="1"/>
</dbReference>
<gene>
    <name evidence="4" type="ORF">SAMN05660359_01413</name>
</gene>
<name>A0A1I5EG05_9ACTN</name>
<dbReference type="GO" id="GO:0008831">
    <property type="term" value="F:dTDP-4-dehydrorhamnose reductase activity"/>
    <property type="evidence" value="ECO:0007669"/>
    <property type="project" value="UniProtKB-EC"/>
</dbReference>
<reference evidence="5" key="1">
    <citation type="submission" date="2016-10" db="EMBL/GenBank/DDBJ databases">
        <authorList>
            <person name="Varghese N."/>
            <person name="Submissions S."/>
        </authorList>
    </citation>
    <scope>NUCLEOTIDE SEQUENCE [LARGE SCALE GENOMIC DNA]</scope>
    <source>
        <strain evidence="5">DSM 43161</strain>
    </source>
</reference>
<keyword evidence="5" id="KW-1185">Reference proteome</keyword>
<evidence type="ECO:0000256" key="2">
    <source>
        <dbReference type="RuleBase" id="RU364082"/>
    </source>
</evidence>
<proteinExistence type="inferred from homology"/>
<evidence type="ECO:0000313" key="5">
    <source>
        <dbReference type="Proteomes" id="UP000183642"/>
    </source>
</evidence>
<dbReference type="GO" id="GO:0019305">
    <property type="term" value="P:dTDP-rhamnose biosynthetic process"/>
    <property type="evidence" value="ECO:0007669"/>
    <property type="project" value="UniProtKB-UniPathway"/>
</dbReference>
<evidence type="ECO:0000313" key="4">
    <source>
        <dbReference type="EMBL" id="SFO10449.1"/>
    </source>
</evidence>
<dbReference type="UniPathway" id="UPA00124"/>
<dbReference type="InterPro" id="IPR005913">
    <property type="entry name" value="dTDP_dehydrorham_reduct"/>
</dbReference>
<dbReference type="EC" id="1.1.1.133" evidence="2"/>
<sequence length="282" mass="29606">MTAVVLGARGQVGRALLRRFPGARALDRTVLDLTDPRAVAAHDWTGVDLLLNAAAWTAVDAAEDPAARAAVRAVNVDAVGALASVAREHGATLVHFSSEYVFDGDACGPISEDAPVRPLSVYGQSKADGDRLATAVDRHLLLRTTWVVGEGRNFVRTMAALADRGVSPAVVDDQVGRLTFAGDLADAVGHLLAVGAAPGTYNVTCGGPPASWADVAEAVFAARGRDPRDVRRVSTAEYLAGQPGAAPRPRNSVLDTTRLEATGFRPRDWRTALDAYLAALPR</sequence>
<comment type="function">
    <text evidence="2">Catalyzes the reduction of dTDP-6-deoxy-L-lyxo-4-hexulose to yield dTDP-L-rhamnose.</text>
</comment>
<dbReference type="PANTHER" id="PTHR10491">
    <property type="entry name" value="DTDP-4-DEHYDRORHAMNOSE REDUCTASE"/>
    <property type="match status" value="1"/>
</dbReference>
<feature type="domain" description="RmlD-like substrate binding" evidence="3">
    <location>
        <begin position="1"/>
        <end position="279"/>
    </location>
</feature>
<protein>
    <recommendedName>
        <fullName evidence="2">dTDP-4-dehydrorhamnose reductase</fullName>
        <ecNumber evidence="2">1.1.1.133</ecNumber>
    </recommendedName>
</protein>
<dbReference type="EMBL" id="FOWE01000003">
    <property type="protein sequence ID" value="SFO10449.1"/>
    <property type="molecule type" value="Genomic_DNA"/>
</dbReference>
<keyword evidence="2" id="KW-0521">NADP</keyword>
<dbReference type="Gene3D" id="3.90.25.10">
    <property type="entry name" value="UDP-galactose 4-epimerase, domain 1"/>
    <property type="match status" value="1"/>
</dbReference>
<dbReference type="CDD" id="cd05254">
    <property type="entry name" value="dTDP_HR_like_SDR_e"/>
    <property type="match status" value="1"/>
</dbReference>
<accession>A0A1I5EG05</accession>
<dbReference type="Proteomes" id="UP000183642">
    <property type="component" value="Unassembled WGS sequence"/>
</dbReference>
<dbReference type="PANTHER" id="PTHR10491:SF4">
    <property type="entry name" value="METHIONINE ADENOSYLTRANSFERASE 2 SUBUNIT BETA"/>
    <property type="match status" value="1"/>
</dbReference>
<evidence type="ECO:0000256" key="1">
    <source>
        <dbReference type="ARBA" id="ARBA00010944"/>
    </source>
</evidence>
<organism evidence="4 5">
    <name type="scientific">Geodermatophilus obscurus</name>
    <dbReference type="NCBI Taxonomy" id="1861"/>
    <lineage>
        <taxon>Bacteria</taxon>
        <taxon>Bacillati</taxon>
        <taxon>Actinomycetota</taxon>
        <taxon>Actinomycetes</taxon>
        <taxon>Geodermatophilales</taxon>
        <taxon>Geodermatophilaceae</taxon>
        <taxon>Geodermatophilus</taxon>
    </lineage>
</organism>
<dbReference type="RefSeq" id="WP_075012814.1">
    <property type="nucleotide sequence ID" value="NZ_FOWE01000003.1"/>
</dbReference>
<comment type="pathway">
    <text evidence="2">Carbohydrate biosynthesis; dTDP-L-rhamnose biosynthesis.</text>
</comment>
<dbReference type="Gene3D" id="3.40.50.720">
    <property type="entry name" value="NAD(P)-binding Rossmann-like Domain"/>
    <property type="match status" value="1"/>
</dbReference>
<dbReference type="AlphaFoldDB" id="A0A1I5EG05"/>
<evidence type="ECO:0000259" key="3">
    <source>
        <dbReference type="Pfam" id="PF04321"/>
    </source>
</evidence>
<dbReference type="InterPro" id="IPR036291">
    <property type="entry name" value="NAD(P)-bd_dom_sf"/>
</dbReference>